<dbReference type="PANTHER" id="PTHR36223:SF1">
    <property type="entry name" value="TRANSCRIPTION ELONGATION FACTOR EAF N-TERMINAL DOMAIN-CONTAINING PROTEIN"/>
    <property type="match status" value="1"/>
</dbReference>
<dbReference type="AlphaFoldDB" id="A0A6G1L0F7"/>
<gene>
    <name evidence="3" type="ORF">EJ03DRAFT_377022</name>
</gene>
<dbReference type="PANTHER" id="PTHR36223">
    <property type="entry name" value="BETA-LACTAMASE-TYPE TRANSPEPTIDASE FOLD DOMAIN CONTAINING PROTEIN"/>
    <property type="match status" value="1"/>
</dbReference>
<feature type="compositionally biased region" description="Basic and acidic residues" evidence="1">
    <location>
        <begin position="253"/>
        <end position="263"/>
    </location>
</feature>
<name>A0A6G1L0F7_9PEZI</name>
<organism evidence="3 4">
    <name type="scientific">Teratosphaeria nubilosa</name>
    <dbReference type="NCBI Taxonomy" id="161662"/>
    <lineage>
        <taxon>Eukaryota</taxon>
        <taxon>Fungi</taxon>
        <taxon>Dikarya</taxon>
        <taxon>Ascomycota</taxon>
        <taxon>Pezizomycotina</taxon>
        <taxon>Dothideomycetes</taxon>
        <taxon>Dothideomycetidae</taxon>
        <taxon>Mycosphaerellales</taxon>
        <taxon>Teratosphaeriaceae</taxon>
        <taxon>Teratosphaeria</taxon>
    </lineage>
</organism>
<feature type="region of interest" description="Disordered" evidence="1">
    <location>
        <begin position="252"/>
        <end position="303"/>
    </location>
</feature>
<feature type="domain" description="DUF7918" evidence="2">
    <location>
        <begin position="9"/>
        <end position="227"/>
    </location>
</feature>
<dbReference type="InterPro" id="IPR057678">
    <property type="entry name" value="DUF7918"/>
</dbReference>
<dbReference type="OrthoDB" id="3364132at2759"/>
<dbReference type="Proteomes" id="UP000799436">
    <property type="component" value="Unassembled WGS sequence"/>
</dbReference>
<reference evidence="3" key="1">
    <citation type="journal article" date="2020" name="Stud. Mycol.">
        <title>101 Dothideomycetes genomes: a test case for predicting lifestyles and emergence of pathogens.</title>
        <authorList>
            <person name="Haridas S."/>
            <person name="Albert R."/>
            <person name="Binder M."/>
            <person name="Bloem J."/>
            <person name="Labutti K."/>
            <person name="Salamov A."/>
            <person name="Andreopoulos B."/>
            <person name="Baker S."/>
            <person name="Barry K."/>
            <person name="Bills G."/>
            <person name="Bluhm B."/>
            <person name="Cannon C."/>
            <person name="Castanera R."/>
            <person name="Culley D."/>
            <person name="Daum C."/>
            <person name="Ezra D."/>
            <person name="Gonzalez J."/>
            <person name="Henrissat B."/>
            <person name="Kuo A."/>
            <person name="Liang C."/>
            <person name="Lipzen A."/>
            <person name="Lutzoni F."/>
            <person name="Magnuson J."/>
            <person name="Mondo S."/>
            <person name="Nolan M."/>
            <person name="Ohm R."/>
            <person name="Pangilinan J."/>
            <person name="Park H.-J."/>
            <person name="Ramirez L."/>
            <person name="Alfaro M."/>
            <person name="Sun H."/>
            <person name="Tritt A."/>
            <person name="Yoshinaga Y."/>
            <person name="Zwiers L.-H."/>
            <person name="Turgeon B."/>
            <person name="Goodwin S."/>
            <person name="Spatafora J."/>
            <person name="Crous P."/>
            <person name="Grigoriev I."/>
        </authorList>
    </citation>
    <scope>NUCLEOTIDE SEQUENCE</scope>
    <source>
        <strain evidence="3">CBS 116005</strain>
    </source>
</reference>
<sequence length="303" mass="33347">MAISPGMPGVEVTVVVDGAPLKEHVDAELEEEDRTVTRYIEATSGKKFEIQIAGRTGVRFFDDCIVIDVFVDGQLADNPLVRKREYKLHGLRETVKGAAISARAMKEFSFSSLETVSDGHTLNGELSKFKELGVIKVTFTHKNVVARSKETLGFGADKQDDKAMVSEKALKGQSISHTVSYGKTVMVPKLKVFSTQVVRGLPDPYMTFVFHYRSLDALKSMLIIPRTPTPPPLYERDIDTLNAEELQASATKIKRENPDEIARPRKKARPTASSTQLELDDDGVARASSTPTVAGEPEVIVLD</sequence>
<accession>A0A6G1L0F7</accession>
<dbReference type="EMBL" id="ML995872">
    <property type="protein sequence ID" value="KAF2766413.1"/>
    <property type="molecule type" value="Genomic_DNA"/>
</dbReference>
<evidence type="ECO:0000313" key="4">
    <source>
        <dbReference type="Proteomes" id="UP000799436"/>
    </source>
</evidence>
<dbReference type="Pfam" id="PF25534">
    <property type="entry name" value="DUF7918"/>
    <property type="match status" value="1"/>
</dbReference>
<keyword evidence="4" id="KW-1185">Reference proteome</keyword>
<evidence type="ECO:0000313" key="3">
    <source>
        <dbReference type="EMBL" id="KAF2766413.1"/>
    </source>
</evidence>
<evidence type="ECO:0000259" key="2">
    <source>
        <dbReference type="Pfam" id="PF25534"/>
    </source>
</evidence>
<protein>
    <recommendedName>
        <fullName evidence="2">DUF7918 domain-containing protein</fullName>
    </recommendedName>
</protein>
<evidence type="ECO:0000256" key="1">
    <source>
        <dbReference type="SAM" id="MobiDB-lite"/>
    </source>
</evidence>
<proteinExistence type="predicted"/>